<dbReference type="GO" id="GO:0043190">
    <property type="term" value="C:ATP-binding cassette (ABC) transporter complex"/>
    <property type="evidence" value="ECO:0007669"/>
    <property type="project" value="InterPro"/>
</dbReference>
<dbReference type="InterPro" id="IPR000914">
    <property type="entry name" value="SBP_5_dom"/>
</dbReference>
<proteinExistence type="inferred from homology"/>
<keyword evidence="3" id="KW-0732">Signal</keyword>
<dbReference type="PANTHER" id="PTHR30290:SF38">
    <property type="entry name" value="D,D-DIPEPTIDE-BINDING PERIPLASMIC PROTEIN DDPA-RELATED"/>
    <property type="match status" value="1"/>
</dbReference>
<dbReference type="InterPro" id="IPR039424">
    <property type="entry name" value="SBP_5"/>
</dbReference>
<dbReference type="GO" id="GO:1904680">
    <property type="term" value="F:peptide transmembrane transporter activity"/>
    <property type="evidence" value="ECO:0007669"/>
    <property type="project" value="TreeGrafter"/>
</dbReference>
<evidence type="ECO:0000256" key="1">
    <source>
        <dbReference type="ARBA" id="ARBA00004418"/>
    </source>
</evidence>
<dbReference type="Gene3D" id="3.40.190.10">
    <property type="entry name" value="Periplasmic binding protein-like II"/>
    <property type="match status" value="1"/>
</dbReference>
<reference evidence="5" key="2">
    <citation type="submission" date="2022-10" db="EMBL/GenBank/DDBJ databases">
        <authorList>
            <person name="Trinh H.N."/>
        </authorList>
    </citation>
    <scope>NUCLEOTIDE SEQUENCE</scope>
    <source>
        <strain evidence="5">RN2-1</strain>
    </source>
</reference>
<dbReference type="RefSeq" id="WP_264714532.1">
    <property type="nucleotide sequence ID" value="NZ_JAPDNT010000012.1"/>
</dbReference>
<reference evidence="5" key="1">
    <citation type="submission" date="2022-09" db="EMBL/GenBank/DDBJ databases">
        <title>Rhodovastum sp. nov. RN2-1 isolated from soil in Seongnam, South Korea.</title>
        <authorList>
            <person name="Le N.T."/>
        </authorList>
    </citation>
    <scope>NUCLEOTIDE SEQUENCE</scope>
    <source>
        <strain evidence="5">RN2-1</strain>
    </source>
</reference>
<dbReference type="Proteomes" id="UP001165679">
    <property type="component" value="Unassembled WGS sequence"/>
</dbReference>
<dbReference type="CDD" id="cd08502">
    <property type="entry name" value="PBP2_NikA_DppA_OppA_like_16"/>
    <property type="match status" value="1"/>
</dbReference>
<sequence>MLRRQLLAGAAAAATLSTSGLPRPAIAQTAARTLRFIPEGNLQNPDPIWATTTVARNFGYMVWDTLFGVNEAMAPTPQMVEAYEVGDAGLTWRMRLRDGLTFHDNTPVRSADCIASVKRWMKRDGFGQRLEAALNEIRAIDDRAFEFKLKKPFPLLALALGKPTANVCFIMPERMATTDAYKQIDEYTGSGPYRFLREQWVPGALATFARNEAYVPRQEAPSFVAGGKVANFDRIEWKVMPDPATAAGAMQNGEADWWQTPSPDLLALLRKARGVNVDLLDKFGTMAVMRFNMLHPPFDNVKLRRAILPAIVQDDFMAAAIGSETELFATGVGVFTPGSPLANTAGLDVLTGPRDLNKAKRLVAESGYKGERVVFLAPTDYPVLFAYCQVGADLLRKVGLNVDFQASDWGTMINRRNNKGTVDNGGWSAFCTSWEGLNLADPGAHAPIGGQGEKGWFGWYSSQRMEDLRSAWFDAPDLATQKKVAEQIQLLTWEEVPFYPLGQAFQPLARRSNIEGIVKAPFPLFWNVKKTA</sequence>
<dbReference type="Pfam" id="PF00496">
    <property type="entry name" value="SBP_bac_5"/>
    <property type="match status" value="1"/>
</dbReference>
<comment type="caution">
    <text evidence="5">The sequence shown here is derived from an EMBL/GenBank/DDBJ whole genome shotgun (WGS) entry which is preliminary data.</text>
</comment>
<evidence type="ECO:0000313" key="5">
    <source>
        <dbReference type="EMBL" id="MCW3475802.1"/>
    </source>
</evidence>
<dbReference type="Gene3D" id="3.10.105.10">
    <property type="entry name" value="Dipeptide-binding Protein, Domain 3"/>
    <property type="match status" value="1"/>
</dbReference>
<comment type="similarity">
    <text evidence="2">Belongs to the bacterial solute-binding protein 5 family.</text>
</comment>
<evidence type="ECO:0000313" key="6">
    <source>
        <dbReference type="Proteomes" id="UP001165679"/>
    </source>
</evidence>
<dbReference type="AlphaFoldDB" id="A0AA42CIC9"/>
<dbReference type="EMBL" id="JAPDNT010000012">
    <property type="protein sequence ID" value="MCW3475802.1"/>
    <property type="molecule type" value="Genomic_DNA"/>
</dbReference>
<dbReference type="SUPFAM" id="SSF53850">
    <property type="entry name" value="Periplasmic binding protein-like II"/>
    <property type="match status" value="1"/>
</dbReference>
<feature type="domain" description="Solute-binding protein family 5" evidence="4">
    <location>
        <begin position="75"/>
        <end position="440"/>
    </location>
</feature>
<dbReference type="GO" id="GO:0030288">
    <property type="term" value="C:outer membrane-bounded periplasmic space"/>
    <property type="evidence" value="ECO:0007669"/>
    <property type="project" value="UniProtKB-ARBA"/>
</dbReference>
<dbReference type="PIRSF" id="PIRSF002741">
    <property type="entry name" value="MppA"/>
    <property type="match status" value="1"/>
</dbReference>
<comment type="subcellular location">
    <subcellularLocation>
        <location evidence="1">Periplasm</location>
    </subcellularLocation>
</comment>
<gene>
    <name evidence="5" type="ORF">OL599_14580</name>
</gene>
<accession>A0AA42CIC9</accession>
<dbReference type="GO" id="GO:0015833">
    <property type="term" value="P:peptide transport"/>
    <property type="evidence" value="ECO:0007669"/>
    <property type="project" value="TreeGrafter"/>
</dbReference>
<dbReference type="InterPro" id="IPR030678">
    <property type="entry name" value="Peptide/Ni-bd"/>
</dbReference>
<evidence type="ECO:0000256" key="2">
    <source>
        <dbReference type="ARBA" id="ARBA00005695"/>
    </source>
</evidence>
<dbReference type="PANTHER" id="PTHR30290">
    <property type="entry name" value="PERIPLASMIC BINDING COMPONENT OF ABC TRANSPORTER"/>
    <property type="match status" value="1"/>
</dbReference>
<evidence type="ECO:0000259" key="4">
    <source>
        <dbReference type="Pfam" id="PF00496"/>
    </source>
</evidence>
<organism evidence="5 6">
    <name type="scientific">Limobrevibacterium gyesilva</name>
    <dbReference type="NCBI Taxonomy" id="2991712"/>
    <lineage>
        <taxon>Bacteria</taxon>
        <taxon>Pseudomonadati</taxon>
        <taxon>Pseudomonadota</taxon>
        <taxon>Alphaproteobacteria</taxon>
        <taxon>Acetobacterales</taxon>
        <taxon>Acetobacteraceae</taxon>
        <taxon>Limobrevibacterium</taxon>
    </lineage>
</organism>
<keyword evidence="6" id="KW-1185">Reference proteome</keyword>
<protein>
    <submittedName>
        <fullName evidence="5">ABC transporter substrate-binding protein</fullName>
    </submittedName>
</protein>
<evidence type="ECO:0000256" key="3">
    <source>
        <dbReference type="ARBA" id="ARBA00022729"/>
    </source>
</evidence>
<name>A0AA42CIC9_9PROT</name>